<dbReference type="RefSeq" id="WP_076548418.1">
    <property type="nucleotide sequence ID" value="NZ_FTMA01000003.1"/>
</dbReference>
<keyword evidence="3" id="KW-1185">Reference proteome</keyword>
<accession>A0A1N6V5T8</accession>
<organism evidence="2 3">
    <name type="scientific">Maribacter ulvicola</name>
    <dbReference type="NCBI Taxonomy" id="228959"/>
    <lineage>
        <taxon>Bacteria</taxon>
        <taxon>Pseudomonadati</taxon>
        <taxon>Bacteroidota</taxon>
        <taxon>Flavobacteriia</taxon>
        <taxon>Flavobacteriales</taxon>
        <taxon>Flavobacteriaceae</taxon>
        <taxon>Maribacter</taxon>
    </lineage>
</organism>
<dbReference type="EMBL" id="FTMA01000003">
    <property type="protein sequence ID" value="SIQ73233.1"/>
    <property type="molecule type" value="Genomic_DNA"/>
</dbReference>
<proteinExistence type="predicted"/>
<dbReference type="STRING" id="228959.SAMN05421797_1034"/>
<dbReference type="AlphaFoldDB" id="A0A1N6V5T8"/>
<evidence type="ECO:0000313" key="3">
    <source>
        <dbReference type="Proteomes" id="UP000186953"/>
    </source>
</evidence>
<dbReference type="Proteomes" id="UP000186953">
    <property type="component" value="Unassembled WGS sequence"/>
</dbReference>
<protein>
    <submittedName>
        <fullName evidence="2">Uncharacterized protein</fullName>
    </submittedName>
</protein>
<feature type="signal peptide" evidence="1">
    <location>
        <begin position="1"/>
        <end position="20"/>
    </location>
</feature>
<name>A0A1N6V5T8_9FLAO</name>
<feature type="chain" id="PRO_5012794550" evidence="1">
    <location>
        <begin position="21"/>
        <end position="125"/>
    </location>
</feature>
<sequence length="125" mass="14166">MKLKLLFLIGLLLVILSCNTNDENPKTEINGKYIGIFERNGKNSNVELTFNDGNWTGESEIVKFPALCNGRYSYTANIITFENACPWTAEFDWSLILGGEWNYSFNGNLLILAKKNGDKYTLTKQ</sequence>
<dbReference type="OrthoDB" id="708590at2"/>
<reference evidence="3" key="1">
    <citation type="submission" date="2017-01" db="EMBL/GenBank/DDBJ databases">
        <authorList>
            <person name="Varghese N."/>
            <person name="Submissions S."/>
        </authorList>
    </citation>
    <scope>NUCLEOTIDE SEQUENCE [LARGE SCALE GENOMIC DNA]</scope>
    <source>
        <strain evidence="3">DSM 15366</strain>
    </source>
</reference>
<evidence type="ECO:0000313" key="2">
    <source>
        <dbReference type="EMBL" id="SIQ73233.1"/>
    </source>
</evidence>
<evidence type="ECO:0000256" key="1">
    <source>
        <dbReference type="SAM" id="SignalP"/>
    </source>
</evidence>
<dbReference type="PROSITE" id="PS51257">
    <property type="entry name" value="PROKAR_LIPOPROTEIN"/>
    <property type="match status" value="1"/>
</dbReference>
<gene>
    <name evidence="2" type="ORF">SAMN05421797_1034</name>
</gene>
<keyword evidence="1" id="KW-0732">Signal</keyword>